<dbReference type="Proteomes" id="UP000248021">
    <property type="component" value="Unassembled WGS sequence"/>
</dbReference>
<dbReference type="PANTHER" id="PTHR40661">
    <property type="match status" value="1"/>
</dbReference>
<evidence type="ECO:0000256" key="1">
    <source>
        <dbReference type="ARBA" id="ARBA00023015"/>
    </source>
</evidence>
<evidence type="ECO:0000313" key="5">
    <source>
        <dbReference type="EMBL" id="PXW60035.1"/>
    </source>
</evidence>
<organism evidence="5 6">
    <name type="scientific">Chelatococcus asaccharovorans</name>
    <dbReference type="NCBI Taxonomy" id="28210"/>
    <lineage>
        <taxon>Bacteria</taxon>
        <taxon>Pseudomonadati</taxon>
        <taxon>Pseudomonadota</taxon>
        <taxon>Alphaproteobacteria</taxon>
        <taxon>Hyphomicrobiales</taxon>
        <taxon>Chelatococcaceae</taxon>
        <taxon>Chelatococcus</taxon>
    </lineage>
</organism>
<dbReference type="InterPro" id="IPR015927">
    <property type="entry name" value="Peptidase_S24_S26A/B/C"/>
</dbReference>
<keyword evidence="6" id="KW-1185">Reference proteome</keyword>
<dbReference type="AlphaFoldDB" id="A0A2V3U8A1"/>
<feature type="domain" description="Peptidase S24/S26A/S26B/S26C" evidence="4">
    <location>
        <begin position="86"/>
        <end position="205"/>
    </location>
</feature>
<evidence type="ECO:0000313" key="6">
    <source>
        <dbReference type="Proteomes" id="UP000248021"/>
    </source>
</evidence>
<reference evidence="5 6" key="1">
    <citation type="submission" date="2018-05" db="EMBL/GenBank/DDBJ databases">
        <title>Genomic Encyclopedia of Type Strains, Phase IV (KMG-IV): sequencing the most valuable type-strain genomes for metagenomic binning, comparative biology and taxonomic classification.</title>
        <authorList>
            <person name="Goeker M."/>
        </authorList>
    </citation>
    <scope>NUCLEOTIDE SEQUENCE [LARGE SCALE GENOMIC DNA]</scope>
    <source>
        <strain evidence="5 6">DSM 6462</strain>
    </source>
</reference>
<dbReference type="Pfam" id="PF00717">
    <property type="entry name" value="Peptidase_S24"/>
    <property type="match status" value="1"/>
</dbReference>
<dbReference type="InterPro" id="IPR010982">
    <property type="entry name" value="Lambda_DNA-bd_dom_sf"/>
</dbReference>
<dbReference type="InterPro" id="IPR001387">
    <property type="entry name" value="Cro/C1-type_HTH"/>
</dbReference>
<keyword evidence="3" id="KW-0804">Transcription</keyword>
<evidence type="ECO:0000256" key="3">
    <source>
        <dbReference type="ARBA" id="ARBA00023163"/>
    </source>
</evidence>
<dbReference type="InterPro" id="IPR036286">
    <property type="entry name" value="LexA/Signal_pep-like_sf"/>
</dbReference>
<dbReference type="EMBL" id="QJJK01000004">
    <property type="protein sequence ID" value="PXW60035.1"/>
    <property type="molecule type" value="Genomic_DNA"/>
</dbReference>
<keyword evidence="1" id="KW-0805">Transcription regulation</keyword>
<dbReference type="GO" id="GO:0003677">
    <property type="term" value="F:DNA binding"/>
    <property type="evidence" value="ECO:0007669"/>
    <property type="project" value="UniProtKB-KW"/>
</dbReference>
<dbReference type="PANTHER" id="PTHR40661:SF3">
    <property type="entry name" value="FELS-1 PROPHAGE TRANSCRIPTIONAL REGULATOR"/>
    <property type="match status" value="1"/>
</dbReference>
<protein>
    <submittedName>
        <fullName evidence="5">Phage repressor protein C with HTH and peptisase S24 domain</fullName>
    </submittedName>
</protein>
<dbReference type="OrthoDB" id="9792157at2"/>
<proteinExistence type="predicted"/>
<sequence>MLSHDQIWSAIDGLAARYGLSPSGLARKAGLDPTSLNRSKRVGPDGRLRWPSTESIAKILEATGASLDEFMANLERGGRRAPRGLPLLGFAQAGQGGYFDDGGFPAGTGWDEVAFPDMGDDRFYALEISGESMMPLYRDGDVIIVSPTAAPRRGDRVVVRTTEGEVMVKELKRRTVRTVELRSLNPDHADRVLSLADVSWMARVMWASQ</sequence>
<evidence type="ECO:0000259" key="4">
    <source>
        <dbReference type="Pfam" id="PF00717"/>
    </source>
</evidence>
<dbReference type="SUPFAM" id="SSF51306">
    <property type="entry name" value="LexA/Signal peptidase"/>
    <property type="match status" value="1"/>
</dbReference>
<dbReference type="CDD" id="cd00093">
    <property type="entry name" value="HTH_XRE"/>
    <property type="match status" value="1"/>
</dbReference>
<keyword evidence="2" id="KW-0238">DNA-binding</keyword>
<dbReference type="SUPFAM" id="SSF47413">
    <property type="entry name" value="lambda repressor-like DNA-binding domains"/>
    <property type="match status" value="1"/>
</dbReference>
<gene>
    <name evidence="5" type="ORF">C7450_10486</name>
</gene>
<comment type="caution">
    <text evidence="5">The sequence shown here is derived from an EMBL/GenBank/DDBJ whole genome shotgun (WGS) entry which is preliminary data.</text>
</comment>
<dbReference type="Gene3D" id="2.10.109.10">
    <property type="entry name" value="Umud Fragment, subunit A"/>
    <property type="match status" value="1"/>
</dbReference>
<accession>A0A2V3U8A1</accession>
<dbReference type="InterPro" id="IPR039418">
    <property type="entry name" value="LexA-like"/>
</dbReference>
<dbReference type="RefSeq" id="WP_110374389.1">
    <property type="nucleotide sequence ID" value="NZ_CAKNFM010000006.1"/>
</dbReference>
<name>A0A2V3U8A1_9HYPH</name>
<dbReference type="CDD" id="cd06529">
    <property type="entry name" value="S24_LexA-like"/>
    <property type="match status" value="1"/>
</dbReference>
<evidence type="ECO:0000256" key="2">
    <source>
        <dbReference type="ARBA" id="ARBA00023125"/>
    </source>
</evidence>